<gene>
    <name evidence="2" type="ORF">GGP82_001266</name>
    <name evidence="3" type="ORF">GGP99_003115</name>
</gene>
<feature type="domain" description="Polymerase beta nucleotidyltransferase" evidence="1">
    <location>
        <begin position="9"/>
        <end position="97"/>
    </location>
</feature>
<dbReference type="PANTHER" id="PTHR43852:SF2">
    <property type="entry name" value="PROTEIN ADENYLYLTRANSFERASE MNTA"/>
    <property type="match status" value="1"/>
</dbReference>
<dbReference type="InterPro" id="IPR041633">
    <property type="entry name" value="Polbeta"/>
</dbReference>
<dbReference type="InterPro" id="IPR052930">
    <property type="entry name" value="TA_antitoxin_MntA"/>
</dbReference>
<dbReference type="InterPro" id="IPR043519">
    <property type="entry name" value="NT_sf"/>
</dbReference>
<dbReference type="RefSeq" id="WP_259060092.1">
    <property type="nucleotide sequence ID" value="NZ_JANTYZ010000002.1"/>
</dbReference>
<evidence type="ECO:0000313" key="2">
    <source>
        <dbReference type="EMBL" id="MCS3864720.1"/>
    </source>
</evidence>
<organism evidence="2 4">
    <name type="scientific">Salinibacter ruber</name>
    <dbReference type="NCBI Taxonomy" id="146919"/>
    <lineage>
        <taxon>Bacteria</taxon>
        <taxon>Pseudomonadati</taxon>
        <taxon>Rhodothermota</taxon>
        <taxon>Rhodothermia</taxon>
        <taxon>Rhodothermales</taxon>
        <taxon>Salinibacteraceae</taxon>
        <taxon>Salinibacter</taxon>
    </lineage>
</organism>
<evidence type="ECO:0000259" key="1">
    <source>
        <dbReference type="Pfam" id="PF18765"/>
    </source>
</evidence>
<dbReference type="Gene3D" id="3.30.460.10">
    <property type="entry name" value="Beta Polymerase, domain 2"/>
    <property type="match status" value="1"/>
</dbReference>
<accession>A0A9X3ACJ9</accession>
<sequence>MTSDERARITDLIHPHEGIGAAWVFGSVASGTAGPTSDLDVAVLPNEPLAADEKLALIETLAQATGRPVDLIDLQATHGPIVDRILQTGTRLFCVDTTLYAGLLKRWWLDRADWRPYRRRILQERREQWIGN</sequence>
<evidence type="ECO:0000313" key="4">
    <source>
        <dbReference type="Proteomes" id="UP001155034"/>
    </source>
</evidence>
<dbReference type="EMBL" id="JANTZM010000018">
    <property type="protein sequence ID" value="MCS4159129.1"/>
    <property type="molecule type" value="Genomic_DNA"/>
</dbReference>
<dbReference type="SUPFAM" id="SSF81301">
    <property type="entry name" value="Nucleotidyltransferase"/>
    <property type="match status" value="1"/>
</dbReference>
<proteinExistence type="predicted"/>
<dbReference type="Proteomes" id="UP001155034">
    <property type="component" value="Unassembled WGS sequence"/>
</dbReference>
<dbReference type="EMBL" id="JANTYZ010000002">
    <property type="protein sequence ID" value="MCS3864720.1"/>
    <property type="molecule type" value="Genomic_DNA"/>
</dbReference>
<dbReference type="Pfam" id="PF18765">
    <property type="entry name" value="Polbeta"/>
    <property type="match status" value="1"/>
</dbReference>
<evidence type="ECO:0000313" key="3">
    <source>
        <dbReference type="EMBL" id="MCS4159129.1"/>
    </source>
</evidence>
<dbReference type="AlphaFoldDB" id="A0A9X3ACJ9"/>
<dbReference type="Proteomes" id="UP001155110">
    <property type="component" value="Unassembled WGS sequence"/>
</dbReference>
<reference evidence="2" key="1">
    <citation type="submission" date="2022-08" db="EMBL/GenBank/DDBJ databases">
        <title>Genomic Encyclopedia of Type Strains, Phase V (KMG-V): Genome sequencing to study the core and pangenomes of soil and plant-associated prokaryotes.</title>
        <authorList>
            <person name="Whitman W."/>
        </authorList>
    </citation>
    <scope>NUCLEOTIDE SEQUENCE</scope>
    <source>
        <strain evidence="2">SP2016B</strain>
        <strain evidence="3">SP3002</strain>
    </source>
</reference>
<protein>
    <submittedName>
        <fullName evidence="2">Nucleotidyltransferase</fullName>
    </submittedName>
</protein>
<name>A0A9X3ACJ9_9BACT</name>
<dbReference type="CDD" id="cd05403">
    <property type="entry name" value="NT_KNTase_like"/>
    <property type="match status" value="1"/>
</dbReference>
<comment type="caution">
    <text evidence="2">The sequence shown here is derived from an EMBL/GenBank/DDBJ whole genome shotgun (WGS) entry which is preliminary data.</text>
</comment>
<dbReference type="PANTHER" id="PTHR43852">
    <property type="entry name" value="NUCLEOTIDYLTRANSFERASE"/>
    <property type="match status" value="1"/>
</dbReference>
<dbReference type="NCBIfam" id="NF047752">
    <property type="entry name" value="MntA_antitoxin"/>
    <property type="match status" value="1"/>
</dbReference>